<dbReference type="SUPFAM" id="SSF56672">
    <property type="entry name" value="DNA/RNA polymerases"/>
    <property type="match status" value="1"/>
</dbReference>
<dbReference type="Proteomes" id="UP000075243">
    <property type="component" value="Unassembled WGS sequence"/>
</dbReference>
<keyword evidence="1" id="KW-0812">Transmembrane</keyword>
<dbReference type="InterPro" id="IPR043128">
    <property type="entry name" value="Rev_trsase/Diguanyl_cyclase"/>
</dbReference>
<dbReference type="OMA" id="FRTHERH"/>
<dbReference type="Pfam" id="PF00078">
    <property type="entry name" value="RVT_1"/>
    <property type="match status" value="1"/>
</dbReference>
<accession>A0A151RB88</accession>
<evidence type="ECO:0000256" key="1">
    <source>
        <dbReference type="SAM" id="Phobius"/>
    </source>
</evidence>
<gene>
    <name evidence="3" type="ORF">KK1_038858</name>
</gene>
<dbReference type="CDD" id="cd01647">
    <property type="entry name" value="RT_LTR"/>
    <property type="match status" value="1"/>
</dbReference>
<dbReference type="EMBL" id="KQ483879">
    <property type="protein sequence ID" value="KYP39821.1"/>
    <property type="molecule type" value="Genomic_DNA"/>
</dbReference>
<dbReference type="InterPro" id="IPR000477">
    <property type="entry name" value="RT_dom"/>
</dbReference>
<name>A0A151RB88_CAJCA</name>
<keyword evidence="1" id="KW-1133">Transmembrane helix</keyword>
<protein>
    <submittedName>
        <fullName evidence="3">Retrovirus-related Pol polyprotein from transposon 297 family</fullName>
    </submittedName>
</protein>
<dbReference type="PANTHER" id="PTHR24559">
    <property type="entry name" value="TRANSPOSON TY3-I GAG-POL POLYPROTEIN"/>
    <property type="match status" value="1"/>
</dbReference>
<dbReference type="InterPro" id="IPR053134">
    <property type="entry name" value="RNA-dir_DNA_polymerase"/>
</dbReference>
<reference evidence="3" key="1">
    <citation type="journal article" date="2012" name="Nat. Biotechnol.">
        <title>Draft genome sequence of pigeonpea (Cajanus cajan), an orphan legume crop of resource-poor farmers.</title>
        <authorList>
            <person name="Varshney R.K."/>
            <person name="Chen W."/>
            <person name="Li Y."/>
            <person name="Bharti A.K."/>
            <person name="Saxena R.K."/>
            <person name="Schlueter J.A."/>
            <person name="Donoghue M.T."/>
            <person name="Azam S."/>
            <person name="Fan G."/>
            <person name="Whaley A.M."/>
            <person name="Farmer A.D."/>
            <person name="Sheridan J."/>
            <person name="Iwata A."/>
            <person name="Tuteja R."/>
            <person name="Penmetsa R.V."/>
            <person name="Wu W."/>
            <person name="Upadhyaya H.D."/>
            <person name="Yang S.P."/>
            <person name="Shah T."/>
            <person name="Saxena K.B."/>
            <person name="Michael T."/>
            <person name="McCombie W.R."/>
            <person name="Yang B."/>
            <person name="Zhang G."/>
            <person name="Yang H."/>
            <person name="Wang J."/>
            <person name="Spillane C."/>
            <person name="Cook D.R."/>
            <person name="May G.D."/>
            <person name="Xu X."/>
            <person name="Jackson S.A."/>
        </authorList>
    </citation>
    <scope>NUCLEOTIDE SEQUENCE [LARGE SCALE GENOMIC DNA]</scope>
</reference>
<dbReference type="AlphaFoldDB" id="A0A151RB88"/>
<dbReference type="PANTHER" id="PTHR24559:SF434">
    <property type="entry name" value="RNA-DIRECTED DNA POLYMERASE HOMOLOG"/>
    <property type="match status" value="1"/>
</dbReference>
<feature type="transmembrane region" description="Helical" evidence="1">
    <location>
        <begin position="122"/>
        <end position="140"/>
    </location>
</feature>
<organism evidence="3 4">
    <name type="scientific">Cajanus cajan</name>
    <name type="common">Pigeon pea</name>
    <name type="synonym">Cajanus indicus</name>
    <dbReference type="NCBI Taxonomy" id="3821"/>
    <lineage>
        <taxon>Eukaryota</taxon>
        <taxon>Viridiplantae</taxon>
        <taxon>Streptophyta</taxon>
        <taxon>Embryophyta</taxon>
        <taxon>Tracheophyta</taxon>
        <taxon>Spermatophyta</taxon>
        <taxon>Magnoliopsida</taxon>
        <taxon>eudicotyledons</taxon>
        <taxon>Gunneridae</taxon>
        <taxon>Pentapetalae</taxon>
        <taxon>rosids</taxon>
        <taxon>fabids</taxon>
        <taxon>Fabales</taxon>
        <taxon>Fabaceae</taxon>
        <taxon>Papilionoideae</taxon>
        <taxon>50 kb inversion clade</taxon>
        <taxon>NPAAA clade</taxon>
        <taxon>indigoferoid/millettioid clade</taxon>
        <taxon>Phaseoleae</taxon>
        <taxon>Cajanus</taxon>
    </lineage>
</organism>
<keyword evidence="4" id="KW-1185">Reference proteome</keyword>
<dbReference type="InterPro" id="IPR043502">
    <property type="entry name" value="DNA/RNA_pol_sf"/>
</dbReference>
<dbReference type="Gene3D" id="3.10.10.10">
    <property type="entry name" value="HIV Type 1 Reverse Transcriptase, subunit A, domain 1"/>
    <property type="match status" value="1"/>
</dbReference>
<feature type="domain" description="Reverse transcriptase" evidence="2">
    <location>
        <begin position="21"/>
        <end position="130"/>
    </location>
</feature>
<evidence type="ECO:0000313" key="3">
    <source>
        <dbReference type="EMBL" id="KYP39821.1"/>
    </source>
</evidence>
<evidence type="ECO:0000259" key="2">
    <source>
        <dbReference type="Pfam" id="PF00078"/>
    </source>
</evidence>
<keyword evidence="1" id="KW-0472">Membrane</keyword>
<sequence>MLADGIIKPSTSPFSSPVLLVKKKDNTWRFCVDYRALNAITICDRFPIPTIEELLDELGSAQVFSKIDLRSGYHQIKVNSFDSFKTAFRTLDGHYKFLVMPFGLSNAPSTFQATMNELLRPFLRKFMLVFLMIFWSIVIHSKITCHTWILFFSSYCLTNFMLNF</sequence>
<proteinExistence type="predicted"/>
<evidence type="ECO:0000313" key="4">
    <source>
        <dbReference type="Proteomes" id="UP000075243"/>
    </source>
</evidence>
<dbReference type="Gene3D" id="3.30.70.270">
    <property type="match status" value="1"/>
</dbReference>
<dbReference type="Gramene" id="C.cajan_39025.t">
    <property type="protein sequence ID" value="C.cajan_39025.t.cds1"/>
    <property type="gene ID" value="C.cajan_39025"/>
</dbReference>